<dbReference type="AlphaFoldDB" id="A0A543DP23"/>
<dbReference type="InterPro" id="IPR036856">
    <property type="entry name" value="Ald_Oxase/Xan_DH_a/b_sf"/>
</dbReference>
<dbReference type="GO" id="GO:0005506">
    <property type="term" value="F:iron ion binding"/>
    <property type="evidence" value="ECO:0007669"/>
    <property type="project" value="InterPro"/>
</dbReference>
<organism evidence="3 4">
    <name type="scientific">Pseudonocardia kunmingensis</name>
    <dbReference type="NCBI Taxonomy" id="630975"/>
    <lineage>
        <taxon>Bacteria</taxon>
        <taxon>Bacillati</taxon>
        <taxon>Actinomycetota</taxon>
        <taxon>Actinomycetes</taxon>
        <taxon>Pseudonocardiales</taxon>
        <taxon>Pseudonocardiaceae</taxon>
        <taxon>Pseudonocardia</taxon>
    </lineage>
</organism>
<dbReference type="GO" id="GO:0016491">
    <property type="term" value="F:oxidoreductase activity"/>
    <property type="evidence" value="ECO:0007669"/>
    <property type="project" value="InterPro"/>
</dbReference>
<dbReference type="InterPro" id="IPR046867">
    <property type="entry name" value="AldOxase/xan_DH_MoCoBD2"/>
</dbReference>
<feature type="compositionally biased region" description="Low complexity" evidence="1">
    <location>
        <begin position="9"/>
        <end position="19"/>
    </location>
</feature>
<dbReference type="EMBL" id="VFPA01000002">
    <property type="protein sequence ID" value="TQM11033.1"/>
    <property type="molecule type" value="Genomic_DNA"/>
</dbReference>
<feature type="domain" description="Aldehyde oxidase/xanthine dehydrogenase a/b hammerhead" evidence="2">
    <location>
        <begin position="38"/>
        <end position="148"/>
    </location>
</feature>
<accession>A0A543DP23</accession>
<gene>
    <name evidence="3" type="ORF">FB558_3566</name>
</gene>
<dbReference type="Pfam" id="PF20256">
    <property type="entry name" value="MoCoBD_2"/>
    <property type="match status" value="1"/>
</dbReference>
<dbReference type="Proteomes" id="UP000315677">
    <property type="component" value="Unassembled WGS sequence"/>
</dbReference>
<sequence>MTELLDKGSAPAESPAEAAMPFSVGRREPRRDGEAKVRGTLSYVADLPVPAAAAVGITRSTRPHARIVGIDASAALAVAGVEAVVTGADLHAALGDRMYTGPAFNDQPPLAVDKVRYVGEPVAAVVALDVATARAAADLVVVDYAELEPVHDVQAAIDGVAYVHDELRPSAVFGDLKHLAGISGTNVNYEYNLVDGDVDKAMAGAATTAQGDFWAPPTHHVPIELPCTNAWIEGETLVLLTTTQTPSYCRQAVADMLDLPLNRVRVRTGPLGGSFGAKMYDRLEPLAAALAWTLRRAVRIRATREEAFVLTSRHGVQVISSMGADADGNIVASRADVRYETGAFADVGPRITAKSGMVAAGPYRVHDVHVRSRCIYTNKPSAGPFRGFGVPQVTWSHESLVDELARSHGEDPAAFRRRNLLREGDIAPVGTPMHSADFVGCLDAVTAAIGWDRPLERPDGRYARGRGVAVGVKAVLTPTISNAVLQLNQDGSATLLISTVDMGQGSDTIMPQIVAEVLGLPADAVRVVNADTDVTPYDTITAGSRSTYHTGNAVRLVAEKMRDRLLELAAAQTSSGRNRLSLVPGGVQNGRTGEITPISDVLHRHFGARGTTLTEQANFGTAWEPYDKATGRSEKVTEHWFAGAVAVQLLVDRATGRLTIEHLASAGDVGRAINPTMVEQQLSGGAIMGLGHAVFDEMVFDQGQLVNGTLLDYQLPSVRDMPHEITSVIVESPHRTGPFGAKGVGETTLIPVAPAVANAVRDAVGVRITRLPLTPERVLDAMTEAGVDL</sequence>
<dbReference type="Gene3D" id="3.30.365.10">
    <property type="entry name" value="Aldehyde oxidase/xanthine dehydrogenase, molybdopterin binding domain"/>
    <property type="match status" value="4"/>
</dbReference>
<dbReference type="Pfam" id="PF02738">
    <property type="entry name" value="MoCoBD_1"/>
    <property type="match status" value="1"/>
</dbReference>
<dbReference type="SMART" id="SM01008">
    <property type="entry name" value="Ald_Xan_dh_C"/>
    <property type="match status" value="1"/>
</dbReference>
<comment type="caution">
    <text evidence="3">The sequence shown here is derived from an EMBL/GenBank/DDBJ whole genome shotgun (WGS) entry which is preliminary data.</text>
</comment>
<dbReference type="InterPro" id="IPR016208">
    <property type="entry name" value="Ald_Oxase/xanthine_DH-like"/>
</dbReference>
<dbReference type="Pfam" id="PF01315">
    <property type="entry name" value="Ald_Xan_dh_C"/>
    <property type="match status" value="1"/>
</dbReference>
<evidence type="ECO:0000256" key="1">
    <source>
        <dbReference type="SAM" id="MobiDB-lite"/>
    </source>
</evidence>
<protein>
    <submittedName>
        <fullName evidence="3">CO/xanthine dehydrogenase Mo-binding subunit</fullName>
    </submittedName>
</protein>
<dbReference type="SUPFAM" id="SSF56003">
    <property type="entry name" value="Molybdenum cofactor-binding domain"/>
    <property type="match status" value="1"/>
</dbReference>
<evidence type="ECO:0000313" key="3">
    <source>
        <dbReference type="EMBL" id="TQM11033.1"/>
    </source>
</evidence>
<name>A0A543DP23_9PSEU</name>
<dbReference type="InterPro" id="IPR008274">
    <property type="entry name" value="AldOxase/xan_DH_MoCoBD1"/>
</dbReference>
<keyword evidence="4" id="KW-1185">Reference proteome</keyword>
<dbReference type="SUPFAM" id="SSF54665">
    <property type="entry name" value="CO dehydrogenase molybdoprotein N-domain-like"/>
    <property type="match status" value="1"/>
</dbReference>
<dbReference type="Gene3D" id="3.90.1170.50">
    <property type="entry name" value="Aldehyde oxidase/xanthine dehydrogenase, a/b hammerhead"/>
    <property type="match status" value="1"/>
</dbReference>
<evidence type="ECO:0000313" key="4">
    <source>
        <dbReference type="Proteomes" id="UP000315677"/>
    </source>
</evidence>
<reference evidence="3 4" key="1">
    <citation type="submission" date="2019-06" db="EMBL/GenBank/DDBJ databases">
        <title>Sequencing the genomes of 1000 actinobacteria strains.</title>
        <authorList>
            <person name="Klenk H.-P."/>
        </authorList>
    </citation>
    <scope>NUCLEOTIDE SEQUENCE [LARGE SCALE GENOMIC DNA]</scope>
    <source>
        <strain evidence="3 4">DSM 45301</strain>
    </source>
</reference>
<dbReference type="PANTHER" id="PTHR11908:SF157">
    <property type="entry name" value="XANTHINE DEHYDROGENASE SUBUNIT D-RELATED"/>
    <property type="match status" value="1"/>
</dbReference>
<proteinExistence type="predicted"/>
<dbReference type="InterPro" id="IPR037165">
    <property type="entry name" value="AldOxase/xan_DH_Mopterin-bd_sf"/>
</dbReference>
<dbReference type="InterPro" id="IPR000674">
    <property type="entry name" value="Ald_Oxase/Xan_DH_a/b"/>
</dbReference>
<feature type="region of interest" description="Disordered" evidence="1">
    <location>
        <begin position="1"/>
        <end position="33"/>
    </location>
</feature>
<dbReference type="RefSeq" id="WP_246106586.1">
    <property type="nucleotide sequence ID" value="NZ_VFPA01000002.1"/>
</dbReference>
<evidence type="ECO:0000259" key="2">
    <source>
        <dbReference type="SMART" id="SM01008"/>
    </source>
</evidence>
<dbReference type="PANTHER" id="PTHR11908">
    <property type="entry name" value="XANTHINE DEHYDROGENASE"/>
    <property type="match status" value="1"/>
</dbReference>